<geneLocation type="plasmid" evidence="1">
    <name>unnamed1</name>
</geneLocation>
<dbReference type="InterPro" id="IPR013321">
    <property type="entry name" value="Arc_rbn_hlx_hlx"/>
</dbReference>
<dbReference type="RefSeq" id="WP_104932855.1">
    <property type="nucleotide sequence ID" value="NZ_CP019656.1"/>
</dbReference>
<dbReference type="EMBL" id="CP019656">
    <property type="protein sequence ID" value="AVF28839.1"/>
    <property type="molecule type" value="Genomic_DNA"/>
</dbReference>
<evidence type="ECO:0000313" key="1">
    <source>
        <dbReference type="EMBL" id="AVF28839.1"/>
    </source>
</evidence>
<evidence type="ECO:0000313" key="2">
    <source>
        <dbReference type="Proteomes" id="UP000239833"/>
    </source>
</evidence>
<organism evidence="1 2">
    <name type="scientific">Paenibacillus larvae subsp. larvae</name>
    <dbReference type="NCBI Taxonomy" id="147375"/>
    <lineage>
        <taxon>Bacteria</taxon>
        <taxon>Bacillati</taxon>
        <taxon>Bacillota</taxon>
        <taxon>Bacilli</taxon>
        <taxon>Bacillales</taxon>
        <taxon>Paenibacillaceae</taxon>
        <taxon>Paenibacillus</taxon>
    </lineage>
</organism>
<dbReference type="Proteomes" id="UP000239833">
    <property type="component" value="Plasmid unnamed1"/>
</dbReference>
<name>A0A2L1U7C3_9BACL</name>
<evidence type="ECO:0008006" key="3">
    <source>
        <dbReference type="Google" id="ProtNLM"/>
    </source>
</evidence>
<dbReference type="SUPFAM" id="SSF47598">
    <property type="entry name" value="Ribbon-helix-helix"/>
    <property type="match status" value="1"/>
</dbReference>
<dbReference type="Gene3D" id="1.10.1220.10">
    <property type="entry name" value="Met repressor-like"/>
    <property type="match status" value="1"/>
</dbReference>
<dbReference type="AlphaFoldDB" id="A0A2L1U7C3"/>
<proteinExistence type="predicted"/>
<reference evidence="2" key="1">
    <citation type="submission" date="2017-02" db="EMBL/GenBank/DDBJ databases">
        <title>Delineation of Paenibacillus larvae strains originating from foulbrood outbreaks.</title>
        <authorList>
            <person name="Beims H."/>
            <person name="Bunk B."/>
            <person name="Sproeer C."/>
            <person name="Mohr K.I."/>
            <person name="Pradella S."/>
            <person name="Guenther G."/>
            <person name="Rohde M."/>
            <person name="von der Ohe W."/>
            <person name="Steinert M."/>
        </authorList>
    </citation>
    <scope>NUCLEOTIDE SEQUENCE [LARGE SCALE GENOMIC DNA]</scope>
    <source>
        <strain evidence="2">Eric_III</strain>
        <plasmid evidence="2">Plasmid unnamed1</plasmid>
    </source>
</reference>
<sequence length="85" mass="10235">MNVLIRDINPSVVQKIDELAQKKNLSRNEFLKKHLSNLSMVEQIEDVESRYIEMQKKMLWVIEQNTEALHQFVEEFHEFNEEDES</sequence>
<protein>
    <recommendedName>
        <fullName evidence="3">Ribbon-helix-helix protein CopG domain-containing protein</fullName>
    </recommendedName>
</protein>
<gene>
    <name evidence="1" type="ORF">ERICIII_04835</name>
</gene>
<dbReference type="InterPro" id="IPR010985">
    <property type="entry name" value="Ribbon_hlx_hlx"/>
</dbReference>
<keyword evidence="1" id="KW-0614">Plasmid</keyword>
<dbReference type="GO" id="GO:0006355">
    <property type="term" value="P:regulation of DNA-templated transcription"/>
    <property type="evidence" value="ECO:0007669"/>
    <property type="project" value="InterPro"/>
</dbReference>
<accession>A0A2L1U7C3</accession>